<evidence type="ECO:0000313" key="7">
    <source>
        <dbReference type="EMBL" id="TQK76242.1"/>
    </source>
</evidence>
<protein>
    <recommendedName>
        <fullName evidence="1">D-inositol 3-phosphate glycosyltransferase</fullName>
    </recommendedName>
</protein>
<comment type="caution">
    <text evidence="7">The sequence shown here is derived from an EMBL/GenBank/DDBJ whole genome shotgun (WGS) entry which is preliminary data.</text>
</comment>
<feature type="region of interest" description="Disordered" evidence="4">
    <location>
        <begin position="384"/>
        <end position="407"/>
    </location>
</feature>
<evidence type="ECO:0000259" key="5">
    <source>
        <dbReference type="Pfam" id="PF00534"/>
    </source>
</evidence>
<feature type="domain" description="Glycosyl transferase family 1" evidence="5">
    <location>
        <begin position="198"/>
        <end position="353"/>
    </location>
</feature>
<dbReference type="Gene3D" id="3.40.50.2000">
    <property type="entry name" value="Glycogen Phosphorylase B"/>
    <property type="match status" value="2"/>
</dbReference>
<accession>A0A542SNT2</accession>
<keyword evidence="8" id="KW-1185">Reference proteome</keyword>
<organism evidence="7 8">
    <name type="scientific">Rarobacter incanus</name>
    <dbReference type="NCBI Taxonomy" id="153494"/>
    <lineage>
        <taxon>Bacteria</taxon>
        <taxon>Bacillati</taxon>
        <taxon>Actinomycetota</taxon>
        <taxon>Actinomycetes</taxon>
        <taxon>Micrococcales</taxon>
        <taxon>Rarobacteraceae</taxon>
        <taxon>Rarobacter</taxon>
    </lineage>
</organism>
<dbReference type="GO" id="GO:0016758">
    <property type="term" value="F:hexosyltransferase activity"/>
    <property type="evidence" value="ECO:0007669"/>
    <property type="project" value="TreeGrafter"/>
</dbReference>
<evidence type="ECO:0000256" key="4">
    <source>
        <dbReference type="SAM" id="MobiDB-lite"/>
    </source>
</evidence>
<dbReference type="AlphaFoldDB" id="A0A542SNT2"/>
<dbReference type="PANTHER" id="PTHR45947">
    <property type="entry name" value="SULFOQUINOVOSYL TRANSFERASE SQD2"/>
    <property type="match status" value="1"/>
</dbReference>
<evidence type="ECO:0000259" key="6">
    <source>
        <dbReference type="Pfam" id="PF13579"/>
    </source>
</evidence>
<keyword evidence="2" id="KW-0328">Glycosyltransferase</keyword>
<gene>
    <name evidence="7" type="ORF">FB389_0902</name>
</gene>
<dbReference type="InterPro" id="IPR001296">
    <property type="entry name" value="Glyco_trans_1"/>
</dbReference>
<sequence>MRVTLVTRIYAPEPAAASFRLAALVQALEGRGAAVTVATTTTGPTGRGASSKVPGRVKRWPAARDKAGYVRGYVPYLSFDIPAFFRVLAGGPADVVVAEPPPTTGLAVRIACALRRIPYVYYAADIWSDATASTGAPRLVTAVVRAMERFALRGAGAVIAVTDGVAARVRDLAGHDRCVVVRNGVDTQIFTPHAAAPTSLPRAVYVGTTSEWQGAEVLLRGFAQTDVAGAELIFVGQGSEWSRLEHLAVDLGIADRVQFVPTVPPAAAARYLASAWVAMVSIRPDIGYDFAYPTKVNAALACGTRVLYAGPGPAARVVRDTDAGWVCGYGTDQVAAALTDALADPPNPATRRRIAHWAEQNVSIARTAELAAGVVEQVAVRRERTRTRTRDLGASPGAREPAPRGRA</sequence>
<dbReference type="SUPFAM" id="SSF53756">
    <property type="entry name" value="UDP-Glycosyltransferase/glycogen phosphorylase"/>
    <property type="match status" value="1"/>
</dbReference>
<evidence type="ECO:0000256" key="2">
    <source>
        <dbReference type="ARBA" id="ARBA00022676"/>
    </source>
</evidence>
<evidence type="ECO:0000256" key="1">
    <source>
        <dbReference type="ARBA" id="ARBA00021292"/>
    </source>
</evidence>
<proteinExistence type="predicted"/>
<keyword evidence="3 7" id="KW-0808">Transferase</keyword>
<dbReference type="GO" id="GO:1901137">
    <property type="term" value="P:carbohydrate derivative biosynthetic process"/>
    <property type="evidence" value="ECO:0007669"/>
    <property type="project" value="UniProtKB-ARBA"/>
</dbReference>
<dbReference type="Proteomes" id="UP000316181">
    <property type="component" value="Unassembled WGS sequence"/>
</dbReference>
<reference evidence="7 8" key="1">
    <citation type="submission" date="2019-06" db="EMBL/GenBank/DDBJ databases">
        <title>Sequencing the genomes of 1000 actinobacteria strains.</title>
        <authorList>
            <person name="Klenk H.-P."/>
        </authorList>
    </citation>
    <scope>NUCLEOTIDE SEQUENCE [LARGE SCALE GENOMIC DNA]</scope>
    <source>
        <strain evidence="7 8">DSM 10596</strain>
    </source>
</reference>
<feature type="domain" description="Glycosyltransferase subfamily 4-like N-terminal" evidence="6">
    <location>
        <begin position="20"/>
        <end position="184"/>
    </location>
</feature>
<dbReference type="Pfam" id="PF13579">
    <property type="entry name" value="Glyco_trans_4_4"/>
    <property type="match status" value="1"/>
</dbReference>
<dbReference type="InterPro" id="IPR050194">
    <property type="entry name" value="Glycosyltransferase_grp1"/>
</dbReference>
<dbReference type="OrthoDB" id="3657271at2"/>
<dbReference type="Pfam" id="PF00534">
    <property type="entry name" value="Glycos_transf_1"/>
    <property type="match status" value="1"/>
</dbReference>
<dbReference type="EMBL" id="VFNV01000001">
    <property type="protein sequence ID" value="TQK76242.1"/>
    <property type="molecule type" value="Genomic_DNA"/>
</dbReference>
<evidence type="ECO:0000256" key="3">
    <source>
        <dbReference type="ARBA" id="ARBA00022679"/>
    </source>
</evidence>
<evidence type="ECO:0000313" key="8">
    <source>
        <dbReference type="Proteomes" id="UP000316181"/>
    </source>
</evidence>
<dbReference type="PANTHER" id="PTHR45947:SF3">
    <property type="entry name" value="SULFOQUINOVOSYL TRANSFERASE SQD2"/>
    <property type="match status" value="1"/>
</dbReference>
<dbReference type="InterPro" id="IPR028098">
    <property type="entry name" value="Glyco_trans_4-like_N"/>
</dbReference>
<name>A0A542SNT2_9MICO</name>
<dbReference type="RefSeq" id="WP_142111550.1">
    <property type="nucleotide sequence ID" value="NZ_BAAATB010000002.1"/>
</dbReference>